<evidence type="ECO:0000313" key="2">
    <source>
        <dbReference type="EMBL" id="QNL44850.1"/>
    </source>
</evidence>
<dbReference type="AlphaFoldDB" id="A0A7G9B5L9"/>
<sequence>MEQWIDQYCIAVKGAFSQRIVCVGLQGSRGRGEATASSDIDMVLILDRMDAADMLRYRKAVAALPHRELLCGFVGGKEELLGWEAGDLCSLYLDTTPLLGDLEFLRSRIDADALQRGVLSGACTIYHACAHNLIHEQSTQELAALQKSAFFTLRLCHYLRSGHPARRRSELLALLPQEERLLLETPPDRLEELSARMIAWSGSLIRSAAQMR</sequence>
<feature type="domain" description="Protein-PII uridylyltransferase N-terminal" evidence="1">
    <location>
        <begin position="20"/>
        <end position="64"/>
    </location>
</feature>
<reference evidence="2 3" key="1">
    <citation type="submission" date="2020-08" db="EMBL/GenBank/DDBJ databases">
        <authorList>
            <person name="Liu C."/>
            <person name="Sun Q."/>
        </authorList>
    </citation>
    <scope>NUCLEOTIDE SEQUENCE [LARGE SCALE GENOMIC DNA]</scope>
    <source>
        <strain evidence="2 3">NSJ-62</strain>
    </source>
</reference>
<dbReference type="SUPFAM" id="SSF81301">
    <property type="entry name" value="Nucleotidyltransferase"/>
    <property type="match status" value="1"/>
</dbReference>
<dbReference type="InterPro" id="IPR005105">
    <property type="entry name" value="GlnD_Uridyltrans_N"/>
</dbReference>
<dbReference type="InterPro" id="IPR043519">
    <property type="entry name" value="NT_sf"/>
</dbReference>
<dbReference type="GO" id="GO:0008773">
    <property type="term" value="F:[protein-PII] uridylyltransferase activity"/>
    <property type="evidence" value="ECO:0007669"/>
    <property type="project" value="InterPro"/>
</dbReference>
<keyword evidence="2" id="KW-0808">Transferase</keyword>
<organism evidence="2 3">
    <name type="scientific">Oscillibacter hominis</name>
    <dbReference type="NCBI Taxonomy" id="2763056"/>
    <lineage>
        <taxon>Bacteria</taxon>
        <taxon>Bacillati</taxon>
        <taxon>Bacillota</taxon>
        <taxon>Clostridia</taxon>
        <taxon>Eubacteriales</taxon>
        <taxon>Oscillospiraceae</taxon>
        <taxon>Oscillibacter</taxon>
    </lineage>
</organism>
<gene>
    <name evidence="2" type="ORF">H8790_02005</name>
</gene>
<protein>
    <submittedName>
        <fullName evidence="2">Nucleotidyltransferase domain-containing protein</fullName>
    </submittedName>
</protein>
<accession>A0A7G9B5L9</accession>
<dbReference type="Gene3D" id="3.30.460.10">
    <property type="entry name" value="Beta Polymerase, domain 2"/>
    <property type="match status" value="1"/>
</dbReference>
<keyword evidence="3" id="KW-1185">Reference proteome</keyword>
<evidence type="ECO:0000313" key="3">
    <source>
        <dbReference type="Proteomes" id="UP000515960"/>
    </source>
</evidence>
<dbReference type="CDD" id="cd05403">
    <property type="entry name" value="NT_KNTase_like"/>
    <property type="match status" value="1"/>
</dbReference>
<dbReference type="RefSeq" id="WP_187333434.1">
    <property type="nucleotide sequence ID" value="NZ_CP060490.1"/>
</dbReference>
<dbReference type="Proteomes" id="UP000515960">
    <property type="component" value="Chromosome"/>
</dbReference>
<dbReference type="KEGG" id="ohi:H8790_02005"/>
<proteinExistence type="predicted"/>
<name>A0A7G9B5L9_9FIRM</name>
<dbReference type="Pfam" id="PF03445">
    <property type="entry name" value="DUF294"/>
    <property type="match status" value="1"/>
</dbReference>
<evidence type="ECO:0000259" key="1">
    <source>
        <dbReference type="Pfam" id="PF03445"/>
    </source>
</evidence>
<dbReference type="EMBL" id="CP060490">
    <property type="protein sequence ID" value="QNL44850.1"/>
    <property type="molecule type" value="Genomic_DNA"/>
</dbReference>